<dbReference type="Proteomes" id="UP000653358">
    <property type="component" value="Unassembled WGS sequence"/>
</dbReference>
<evidence type="ECO:0000313" key="1">
    <source>
        <dbReference type="EMBL" id="MBC3797089.1"/>
    </source>
</evidence>
<evidence type="ECO:0000313" key="2">
    <source>
        <dbReference type="Proteomes" id="UP000653358"/>
    </source>
</evidence>
<dbReference type="NCBIfam" id="TIGR02530">
    <property type="entry name" value="flg_new"/>
    <property type="match status" value="1"/>
</dbReference>
<comment type="caution">
    <text evidence="1">The sequence shown here is derived from an EMBL/GenBank/DDBJ whole genome shotgun (WGS) entry which is preliminary data.</text>
</comment>
<dbReference type="EMBL" id="WJBB01000008">
    <property type="protein sequence ID" value="MBC3797089.1"/>
    <property type="molecule type" value="Genomic_DNA"/>
</dbReference>
<keyword evidence="1" id="KW-0966">Cell projection</keyword>
<keyword evidence="1" id="KW-0969">Cilium</keyword>
<gene>
    <name evidence="1" type="ORF">GH807_08520</name>
</gene>
<keyword evidence="2" id="KW-1185">Reference proteome</keyword>
<proteinExistence type="predicted"/>
<dbReference type="RefSeq" id="WP_148606379.1">
    <property type="nucleotide sequence ID" value="NZ_RXYB01000038.1"/>
</dbReference>
<reference evidence="1 2" key="1">
    <citation type="journal article" date="2020" name="mSystems">
        <title>Defining Genomic and Predicted Metabolic Features of the Acetobacterium Genus.</title>
        <authorList>
            <person name="Ross D.E."/>
            <person name="Marshall C.W."/>
            <person name="Gulliver D."/>
            <person name="May H.D."/>
            <person name="Norman R.S."/>
        </authorList>
    </citation>
    <scope>NUCLEOTIDE SEQUENCE [LARGE SCALE GENOMIC DNA]</scope>
    <source>
        <strain evidence="1 2">DSM 9173</strain>
    </source>
</reference>
<organism evidence="1 2">
    <name type="scientific">Acetobacterium tundrae</name>
    <dbReference type="NCBI Taxonomy" id="132932"/>
    <lineage>
        <taxon>Bacteria</taxon>
        <taxon>Bacillati</taxon>
        <taxon>Bacillota</taxon>
        <taxon>Clostridia</taxon>
        <taxon>Eubacteriales</taxon>
        <taxon>Eubacteriaceae</taxon>
        <taxon>Acetobacterium</taxon>
    </lineage>
</organism>
<dbReference type="InterPro" id="IPR013367">
    <property type="entry name" value="Flagellar_put"/>
</dbReference>
<keyword evidence="1" id="KW-0282">Flagellum</keyword>
<dbReference type="Pfam" id="PF12611">
    <property type="entry name" value="Flagellar_put"/>
    <property type="match status" value="1"/>
</dbReference>
<sequence length="135" mass="15015">MADSINGNYYRLNDAIIRQTERITGTDQKTTTNSSGKTDDSFQQLLEQQINSTVTFSKHANIRKEQRNIEVSDSDLEKLGSACDQAQKKGIDNALIMMGDSAFIVNAADKHVITVMDKNEMKNKLVNDIDGAVFI</sequence>
<protein>
    <submittedName>
        <fullName evidence="1">Flagellar protein</fullName>
    </submittedName>
</protein>
<accession>A0ABR6WL44</accession>
<name>A0ABR6WL44_9FIRM</name>